<dbReference type="Pfam" id="PF07859">
    <property type="entry name" value="Abhydrolase_3"/>
    <property type="match status" value="1"/>
</dbReference>
<comment type="caution">
    <text evidence="4">The sequence shown here is derived from an EMBL/GenBank/DDBJ whole genome shotgun (WGS) entry which is preliminary data.</text>
</comment>
<dbReference type="PANTHER" id="PTHR48081">
    <property type="entry name" value="AB HYDROLASE SUPERFAMILY PROTEIN C4A8.06C"/>
    <property type="match status" value="1"/>
</dbReference>
<dbReference type="Proteomes" id="UP000053060">
    <property type="component" value="Unassembled WGS sequence"/>
</dbReference>
<accession>A0A0V9UR99</accession>
<dbReference type="InterPro" id="IPR029058">
    <property type="entry name" value="AB_hydrolase_fold"/>
</dbReference>
<dbReference type="SUPFAM" id="SSF53474">
    <property type="entry name" value="alpha/beta-Hydrolases"/>
    <property type="match status" value="1"/>
</dbReference>
<evidence type="ECO:0000313" key="4">
    <source>
        <dbReference type="EMBL" id="KSZ60532.1"/>
    </source>
</evidence>
<gene>
    <name evidence="4" type="ORF">Z045_03685</name>
</gene>
<dbReference type="EMBL" id="AZXY01000001">
    <property type="protein sequence ID" value="KSZ60532.1"/>
    <property type="molecule type" value="Genomic_DNA"/>
</dbReference>
<dbReference type="AlphaFoldDB" id="A0A0V9UR99"/>
<evidence type="ECO:0000256" key="1">
    <source>
        <dbReference type="ARBA" id="ARBA00010515"/>
    </source>
</evidence>
<feature type="domain" description="Alpha/beta hydrolase fold-3" evidence="3">
    <location>
        <begin position="96"/>
        <end position="302"/>
    </location>
</feature>
<proteinExistence type="inferred from homology"/>
<evidence type="ECO:0000256" key="2">
    <source>
        <dbReference type="ARBA" id="ARBA00022801"/>
    </source>
</evidence>
<reference evidence="4 5" key="2">
    <citation type="journal article" date="2016" name="Genome Announc.">
        <title>Draft Genome Sequence of a Versatile Hydrocarbon-Degrading Bacterium, Rhodococcus pyridinivorans Strain KG-16, Collected from Oil Fields in India.</title>
        <authorList>
            <person name="Aggarwal R.K."/>
            <person name="Dawar C."/>
            <person name="Phanindranath R."/>
            <person name="Mutnuri L."/>
            <person name="Dayal A.M."/>
        </authorList>
    </citation>
    <scope>NUCLEOTIDE SEQUENCE [LARGE SCALE GENOMIC DNA]</scope>
    <source>
        <strain evidence="4 5">KG-16</strain>
    </source>
</reference>
<sequence length="351" mass="37580">MLSSEIDDFGGCEGVSRTHRGGSVRSRVVRGAVRALAKPVVGAWMARPDLAWPLSVVDGAASLLPKPSGAQYVDVDLGTCSAEWIRAEGRSTKRAVLYLHGGAFLMCGLNTHRSLTVSLSDRADGAVLSVDYRMLPNAPIAHAVDDAVRGYEWLCEKGYRGEDIVIAGDSAGGYLSFMTALAIAESDLPRPAGIVALSPLVDLDSDRRAEHDMQAACPMFPGSAVRSLVRYIEGTHTRLTVDGEPGPLMCPLDNDLSVLPPVMIHAGHDELLRSDAESMARAVREAGVSCDLHLWRHQVHAFPIFADSLPESRRALAEAGRFVQSVTDAADRTERSVVTPISRCVSNSAVA</sequence>
<dbReference type="InterPro" id="IPR050300">
    <property type="entry name" value="GDXG_lipolytic_enzyme"/>
</dbReference>
<dbReference type="Gene3D" id="3.40.50.1820">
    <property type="entry name" value="alpha/beta hydrolase"/>
    <property type="match status" value="1"/>
</dbReference>
<evidence type="ECO:0000259" key="3">
    <source>
        <dbReference type="Pfam" id="PF07859"/>
    </source>
</evidence>
<organism evidence="4 5">
    <name type="scientific">Rhodococcus pyridinivorans KG-16</name>
    <dbReference type="NCBI Taxonomy" id="1441730"/>
    <lineage>
        <taxon>Bacteria</taxon>
        <taxon>Bacillati</taxon>
        <taxon>Actinomycetota</taxon>
        <taxon>Actinomycetes</taxon>
        <taxon>Mycobacteriales</taxon>
        <taxon>Nocardiaceae</taxon>
        <taxon>Rhodococcus</taxon>
    </lineage>
</organism>
<dbReference type="PATRIC" id="fig|1441730.3.peg.776"/>
<keyword evidence="2" id="KW-0378">Hydrolase</keyword>
<dbReference type="GO" id="GO:0004806">
    <property type="term" value="F:triacylglycerol lipase activity"/>
    <property type="evidence" value="ECO:0007669"/>
    <property type="project" value="TreeGrafter"/>
</dbReference>
<evidence type="ECO:0000313" key="5">
    <source>
        <dbReference type="Proteomes" id="UP000053060"/>
    </source>
</evidence>
<dbReference type="InterPro" id="IPR013094">
    <property type="entry name" value="AB_hydrolase_3"/>
</dbReference>
<reference evidence="5" key="1">
    <citation type="submission" date="2015-01" db="EMBL/GenBank/DDBJ databases">
        <title>Draft genome sequence of Rhodococcus pyridinivorans strain KG-16, a hydrocarbon-degrading bacterium.</title>
        <authorList>
            <person name="Aggarwal R.K."/>
            <person name="Dawar C."/>
        </authorList>
    </citation>
    <scope>NUCLEOTIDE SEQUENCE [LARGE SCALE GENOMIC DNA]</scope>
    <source>
        <strain evidence="5">KG-16</strain>
    </source>
</reference>
<comment type="similarity">
    <text evidence="1">Belongs to the 'GDXG' lipolytic enzyme family.</text>
</comment>
<dbReference type="PANTHER" id="PTHR48081:SF30">
    <property type="entry name" value="ACETYL-HYDROLASE LIPR-RELATED"/>
    <property type="match status" value="1"/>
</dbReference>
<name>A0A0V9UR99_9NOCA</name>
<protein>
    <submittedName>
        <fullName evidence="4">Esterase</fullName>
    </submittedName>
</protein>